<feature type="domain" description="C2H2-type" evidence="9">
    <location>
        <begin position="127"/>
        <end position="156"/>
    </location>
</feature>
<feature type="compositionally biased region" description="Polar residues" evidence="8">
    <location>
        <begin position="271"/>
        <end position="281"/>
    </location>
</feature>
<evidence type="ECO:0000256" key="8">
    <source>
        <dbReference type="SAM" id="MobiDB-lite"/>
    </source>
</evidence>
<dbReference type="SUPFAM" id="SSF57667">
    <property type="entry name" value="beta-beta-alpha zinc fingers"/>
    <property type="match status" value="1"/>
</dbReference>
<dbReference type="EMBL" id="AY789054">
    <property type="protein sequence ID" value="AAV63560.1"/>
    <property type="molecule type" value="mRNA"/>
</dbReference>
<dbReference type="PROSITE" id="PS00028">
    <property type="entry name" value="ZINC_FINGER_C2H2_1"/>
    <property type="match status" value="2"/>
</dbReference>
<dbReference type="GO" id="GO:0008270">
    <property type="term" value="F:zinc ion binding"/>
    <property type="evidence" value="ECO:0007669"/>
    <property type="project" value="UniProtKB-KW"/>
</dbReference>
<dbReference type="InterPro" id="IPR051059">
    <property type="entry name" value="VerF-like"/>
</dbReference>
<dbReference type="PANTHER" id="PTHR40626">
    <property type="entry name" value="MIP31509P"/>
    <property type="match status" value="1"/>
</dbReference>
<evidence type="ECO:0000256" key="4">
    <source>
        <dbReference type="ARBA" id="ARBA00022771"/>
    </source>
</evidence>
<name>Q5S1V2_EPIUN</name>
<dbReference type="InterPro" id="IPR036236">
    <property type="entry name" value="Znf_C2H2_sf"/>
</dbReference>
<organism evidence="10">
    <name type="scientific">Epichloe uncinata</name>
    <name type="common">Endophyte fungus</name>
    <name type="synonym">Neotyphodium uncinatum</name>
    <dbReference type="NCBI Taxonomy" id="5050"/>
    <lineage>
        <taxon>Eukaryota</taxon>
        <taxon>Fungi</taxon>
        <taxon>Dikarya</taxon>
        <taxon>Ascomycota</taxon>
        <taxon>Pezizomycotina</taxon>
        <taxon>Sordariomycetes</taxon>
        <taxon>Hypocreomycetidae</taxon>
        <taxon>Hypocreales</taxon>
        <taxon>Clavicipitaceae</taxon>
        <taxon>Epichloe</taxon>
    </lineage>
</organism>
<keyword evidence="3" id="KW-0677">Repeat</keyword>
<feature type="compositionally biased region" description="Low complexity" evidence="8">
    <location>
        <begin position="222"/>
        <end position="235"/>
    </location>
</feature>
<dbReference type="GO" id="GO:0000785">
    <property type="term" value="C:chromatin"/>
    <property type="evidence" value="ECO:0007669"/>
    <property type="project" value="TreeGrafter"/>
</dbReference>
<dbReference type="PROSITE" id="PS50157">
    <property type="entry name" value="ZINC_FINGER_C2H2_2"/>
    <property type="match status" value="2"/>
</dbReference>
<keyword evidence="6" id="KW-0539">Nucleus</keyword>
<reference evidence="10" key="1">
    <citation type="journal article" date="2002" name="Fungal Genet. Biol.">
        <title>Expressed sequence tags and genes associated with loline alkaloid expression by the fungal endophyte Neotyphodium uncinatum.</title>
        <authorList>
            <person name="Spiering M.J."/>
            <person name="Wilkinson H.H."/>
            <person name="Blankenship J.D."/>
            <person name="Schardl C.L."/>
        </authorList>
    </citation>
    <scope>NUCLEOTIDE SEQUENCE</scope>
    <source>
        <strain evidence="10">CBS 102646</strain>
    </source>
</reference>
<dbReference type="PANTHER" id="PTHR40626:SF11">
    <property type="entry name" value="ZINC FINGER PROTEIN YPR022C"/>
    <property type="match status" value="1"/>
</dbReference>
<feature type="region of interest" description="Disordered" evidence="8">
    <location>
        <begin position="218"/>
        <end position="246"/>
    </location>
</feature>
<feature type="compositionally biased region" description="Basic and acidic residues" evidence="8">
    <location>
        <begin position="259"/>
        <end position="268"/>
    </location>
</feature>
<evidence type="ECO:0000256" key="1">
    <source>
        <dbReference type="ARBA" id="ARBA00004123"/>
    </source>
</evidence>
<feature type="non-terminal residue" evidence="10">
    <location>
        <position position="308"/>
    </location>
</feature>
<evidence type="ECO:0000259" key="9">
    <source>
        <dbReference type="PROSITE" id="PS50157"/>
    </source>
</evidence>
<comment type="subcellular location">
    <subcellularLocation>
        <location evidence="1">Nucleus</location>
    </subcellularLocation>
</comment>
<evidence type="ECO:0000256" key="3">
    <source>
        <dbReference type="ARBA" id="ARBA00022737"/>
    </source>
</evidence>
<feature type="region of interest" description="Disordered" evidence="8">
    <location>
        <begin position="259"/>
        <end position="292"/>
    </location>
</feature>
<keyword evidence="4 7" id="KW-0863">Zinc-finger</keyword>
<keyword evidence="2" id="KW-0479">Metal-binding</keyword>
<dbReference type="AlphaFoldDB" id="Q5S1V2"/>
<dbReference type="InterPro" id="IPR013087">
    <property type="entry name" value="Znf_C2H2_type"/>
</dbReference>
<evidence type="ECO:0000256" key="6">
    <source>
        <dbReference type="ARBA" id="ARBA00023242"/>
    </source>
</evidence>
<dbReference type="GO" id="GO:0000981">
    <property type="term" value="F:DNA-binding transcription factor activity, RNA polymerase II-specific"/>
    <property type="evidence" value="ECO:0007669"/>
    <property type="project" value="InterPro"/>
</dbReference>
<proteinExistence type="evidence at transcript level"/>
<dbReference type="Pfam" id="PF00096">
    <property type="entry name" value="zf-C2H2"/>
    <property type="match status" value="2"/>
</dbReference>
<keyword evidence="5" id="KW-0862">Zinc</keyword>
<evidence type="ECO:0000313" key="10">
    <source>
        <dbReference type="EMBL" id="AAV63560.1"/>
    </source>
</evidence>
<reference evidence="10" key="2">
    <citation type="submission" date="2004-10" db="EMBL/GenBank/DDBJ databases">
        <authorList>
            <person name="Spiering M.J."/>
            <person name="Schardl C.L."/>
        </authorList>
    </citation>
    <scope>NUCLEOTIDE SEQUENCE</scope>
    <source>
        <strain evidence="10">CBS 102646</strain>
    </source>
</reference>
<gene>
    <name evidence="10" type="primary">cht1</name>
</gene>
<dbReference type="Gene3D" id="3.30.160.60">
    <property type="entry name" value="Classic Zinc Finger"/>
    <property type="match status" value="1"/>
</dbReference>
<feature type="non-terminal residue" evidence="10">
    <location>
        <position position="1"/>
    </location>
</feature>
<evidence type="ECO:0000256" key="7">
    <source>
        <dbReference type="PROSITE-ProRule" id="PRU00042"/>
    </source>
</evidence>
<protein>
    <submittedName>
        <fullName evidence="10">C2H2 transcription factor-like protein</fullName>
    </submittedName>
</protein>
<dbReference type="GO" id="GO:0005634">
    <property type="term" value="C:nucleus"/>
    <property type="evidence" value="ECO:0007669"/>
    <property type="project" value="UniProtKB-SubCell"/>
</dbReference>
<feature type="domain" description="C2H2-type" evidence="9">
    <location>
        <begin position="97"/>
        <end position="126"/>
    </location>
</feature>
<dbReference type="SMART" id="SM00355">
    <property type="entry name" value="ZnF_C2H2"/>
    <property type="match status" value="2"/>
</dbReference>
<dbReference type="GO" id="GO:0000978">
    <property type="term" value="F:RNA polymerase II cis-regulatory region sequence-specific DNA binding"/>
    <property type="evidence" value="ECO:0007669"/>
    <property type="project" value="InterPro"/>
</dbReference>
<evidence type="ECO:0000256" key="5">
    <source>
        <dbReference type="ARBA" id="ARBA00022833"/>
    </source>
</evidence>
<evidence type="ECO:0000256" key="2">
    <source>
        <dbReference type="ARBA" id="ARBA00022723"/>
    </source>
</evidence>
<accession>Q5S1V2</accession>
<sequence length="308" mass="33835">GFLQEKAHLDVNLAVAADWPEVFLDVYRSFNLSSQDVAQFSFQVYSITMISLDSTLGGIGPDETVVSSDSDVAGHAAGHATGPTQNNIHKSQPGHTFRCRFEGCHKSYSRAGHLYRHQLNHTPKTIYPCDFLGCYRVFVRQDLFTRHRQRHERQRSTVPSSTTYPRWPQMPAAEFLFAPETSNHASQENAVPTLSSPPIGVSRGYGFYPIASHNANANSLPKQSSNQAAAQKAASIPGHGQHMVPVSFNSSECDRCRSHKASTHERMEVSAYQSQDPSTTGLAIPTELSGSPPTVYDPKLSCLMSGNE</sequence>